<accession>A0A6A6SPJ9</accession>
<dbReference type="InterPro" id="IPR001810">
    <property type="entry name" value="F-box_dom"/>
</dbReference>
<dbReference type="AlphaFoldDB" id="A0A6A6SPJ9"/>
<dbReference type="Proteomes" id="UP000799324">
    <property type="component" value="Unassembled WGS sequence"/>
</dbReference>
<name>A0A6A6SPJ9_9PLEO</name>
<feature type="domain" description="F-box" evidence="1">
    <location>
        <begin position="6"/>
        <end position="54"/>
    </location>
</feature>
<evidence type="ECO:0000259" key="1">
    <source>
        <dbReference type="PROSITE" id="PS50181"/>
    </source>
</evidence>
<evidence type="ECO:0000313" key="2">
    <source>
        <dbReference type="EMBL" id="KAF2649629.1"/>
    </source>
</evidence>
<evidence type="ECO:0000313" key="3">
    <source>
        <dbReference type="Proteomes" id="UP000799324"/>
    </source>
</evidence>
<dbReference type="PROSITE" id="PS50181">
    <property type="entry name" value="FBOX"/>
    <property type="match status" value="1"/>
</dbReference>
<reference evidence="2" key="1">
    <citation type="journal article" date="2020" name="Stud. Mycol.">
        <title>101 Dothideomycetes genomes: a test case for predicting lifestyles and emergence of pathogens.</title>
        <authorList>
            <person name="Haridas S."/>
            <person name="Albert R."/>
            <person name="Binder M."/>
            <person name="Bloem J."/>
            <person name="Labutti K."/>
            <person name="Salamov A."/>
            <person name="Andreopoulos B."/>
            <person name="Baker S."/>
            <person name="Barry K."/>
            <person name="Bills G."/>
            <person name="Bluhm B."/>
            <person name="Cannon C."/>
            <person name="Castanera R."/>
            <person name="Culley D."/>
            <person name="Daum C."/>
            <person name="Ezra D."/>
            <person name="Gonzalez J."/>
            <person name="Henrissat B."/>
            <person name="Kuo A."/>
            <person name="Liang C."/>
            <person name="Lipzen A."/>
            <person name="Lutzoni F."/>
            <person name="Magnuson J."/>
            <person name="Mondo S."/>
            <person name="Nolan M."/>
            <person name="Ohm R."/>
            <person name="Pangilinan J."/>
            <person name="Park H.-J."/>
            <person name="Ramirez L."/>
            <person name="Alfaro M."/>
            <person name="Sun H."/>
            <person name="Tritt A."/>
            <person name="Yoshinaga Y."/>
            <person name="Zwiers L.-H."/>
            <person name="Turgeon B."/>
            <person name="Goodwin S."/>
            <person name="Spatafora J."/>
            <person name="Crous P."/>
            <person name="Grigoriev I."/>
        </authorList>
    </citation>
    <scope>NUCLEOTIDE SEQUENCE</scope>
    <source>
        <strain evidence="2">CBS 122681</strain>
    </source>
</reference>
<proteinExistence type="predicted"/>
<protein>
    <recommendedName>
        <fullName evidence="1">F-box domain-containing protein</fullName>
    </recommendedName>
</protein>
<organism evidence="2 3">
    <name type="scientific">Lophiostoma macrostomum CBS 122681</name>
    <dbReference type="NCBI Taxonomy" id="1314788"/>
    <lineage>
        <taxon>Eukaryota</taxon>
        <taxon>Fungi</taxon>
        <taxon>Dikarya</taxon>
        <taxon>Ascomycota</taxon>
        <taxon>Pezizomycotina</taxon>
        <taxon>Dothideomycetes</taxon>
        <taxon>Pleosporomycetidae</taxon>
        <taxon>Pleosporales</taxon>
        <taxon>Lophiostomataceae</taxon>
        <taxon>Lophiostoma</taxon>
    </lineage>
</organism>
<dbReference type="OrthoDB" id="3935706at2759"/>
<keyword evidence="3" id="KW-1185">Reference proteome</keyword>
<gene>
    <name evidence="2" type="ORF">K491DRAFT_721470</name>
</gene>
<sequence>MSGAASLGLADLANELLDEIASYLDQGDVYAFVLICRKTRDSGYNVLYRSYTNLDPARPFSLFLRTISARPDLAGNIRSLQIRGWDTEGDCFDKHWKSAQRNLHRSYDARVRLAEETYNTKPRDMDLLGRYLEISKAFNLMTPALWNELLSSPIFYRGWSPSSAVESVDQYQLARSLWDDAEEGHLLLILSLVPSLRFLHVQGMRYYPKMLNWNYFCHRNTRLFQRLEILSATRDVSYGWCCPDETFDNLLLRCATNANSLSHINLEKVGTFLQTLYRSFRHEWHPSTSVRTLSFRDMSVPLEFLRKKTTHGVLEKFELVIYRYASICWHNDPIVTSEIIRCLLPSKASLVHLCLEIVPMYQDVTSPIIPGLAAYIANFDQLLSLHIDIWTLFILSGHDVKYARCTLDGPSNVDISQVLREQVPSSLEFLRLVGIHGDIFMILFSLVALMQDGVFTELKRIALEFGCTRRETSSDNERRIETGLRELGVDVMFSYSTDYVSGDFEHH</sequence>
<dbReference type="EMBL" id="MU004484">
    <property type="protein sequence ID" value="KAF2649629.1"/>
    <property type="molecule type" value="Genomic_DNA"/>
</dbReference>